<reference evidence="2 3" key="1">
    <citation type="journal article" date="2018" name="IMA Fungus">
        <title>IMA Genome-F 9: Draft genome sequence of Annulohypoxylon stygium, Aspergillus mulundensis, Berkeleyomyces basicola (syn. Thielaviopsis basicola), Ceratocystis smalleyi, two Cercospora beticola strains, Coleophoma cylindrospora, Fusarium fracticaudum, Phialophora cf. hyalina, and Morchella septimelata.</title>
        <authorList>
            <person name="Wingfield B.D."/>
            <person name="Bills G.F."/>
            <person name="Dong Y."/>
            <person name="Huang W."/>
            <person name="Nel W.J."/>
            <person name="Swalarsk-Parry B.S."/>
            <person name="Vaghefi N."/>
            <person name="Wilken P.M."/>
            <person name="An Z."/>
            <person name="de Beer Z.W."/>
            <person name="De Vos L."/>
            <person name="Chen L."/>
            <person name="Duong T.A."/>
            <person name="Gao Y."/>
            <person name="Hammerbacher A."/>
            <person name="Kikkert J.R."/>
            <person name="Li Y."/>
            <person name="Li H."/>
            <person name="Li K."/>
            <person name="Li Q."/>
            <person name="Liu X."/>
            <person name="Ma X."/>
            <person name="Naidoo K."/>
            <person name="Pethybridge S.J."/>
            <person name="Sun J."/>
            <person name="Steenkamp E.T."/>
            <person name="van der Nest M.A."/>
            <person name="van Wyk S."/>
            <person name="Wingfield M.J."/>
            <person name="Xiong C."/>
            <person name="Yue Q."/>
            <person name="Zhang X."/>
        </authorList>
    </citation>
    <scope>NUCLEOTIDE SEQUENCE [LARGE SCALE GENOMIC DNA]</scope>
    <source>
        <strain evidence="2 3">BP6252</strain>
    </source>
</reference>
<feature type="region of interest" description="Disordered" evidence="1">
    <location>
        <begin position="89"/>
        <end position="109"/>
    </location>
</feature>
<protein>
    <submittedName>
        <fullName evidence="2">Uncharacterized protein</fullName>
    </submittedName>
</protein>
<dbReference type="AlphaFoldDB" id="A0A3D8RBM9"/>
<evidence type="ECO:0000313" key="2">
    <source>
        <dbReference type="EMBL" id="RDW71463.1"/>
    </source>
</evidence>
<comment type="caution">
    <text evidence="2">The sequence shown here is derived from an EMBL/GenBank/DDBJ whole genome shotgun (WGS) entry which is preliminary data.</text>
</comment>
<organism evidence="2 3">
    <name type="scientific">Coleophoma cylindrospora</name>
    <dbReference type="NCBI Taxonomy" id="1849047"/>
    <lineage>
        <taxon>Eukaryota</taxon>
        <taxon>Fungi</taxon>
        <taxon>Dikarya</taxon>
        <taxon>Ascomycota</taxon>
        <taxon>Pezizomycotina</taxon>
        <taxon>Leotiomycetes</taxon>
        <taxon>Helotiales</taxon>
        <taxon>Dermateaceae</taxon>
        <taxon>Coleophoma</taxon>
    </lineage>
</organism>
<proteinExistence type="predicted"/>
<sequence length="160" mass="17276">MVNPAKSLHRVLESTTFDQALRRLSELELLKAVEDLYTARGLGKDDVVDLKLMKRGALLAQNSMLPKPTSQTDDEPAHCILQSGSDFHQTQTSGHDVQANNESVASEQRTSADILLAGRDRVLKGSEDKALKREKVGANSSLPKGLVITLATCAIGAIVQ</sequence>
<gene>
    <name evidence="2" type="ORF">BP6252_08026</name>
</gene>
<name>A0A3D8RBM9_9HELO</name>
<dbReference type="Proteomes" id="UP000256645">
    <property type="component" value="Unassembled WGS sequence"/>
</dbReference>
<keyword evidence="3" id="KW-1185">Reference proteome</keyword>
<dbReference type="EMBL" id="PDLM01000008">
    <property type="protein sequence ID" value="RDW71463.1"/>
    <property type="molecule type" value="Genomic_DNA"/>
</dbReference>
<evidence type="ECO:0000256" key="1">
    <source>
        <dbReference type="SAM" id="MobiDB-lite"/>
    </source>
</evidence>
<evidence type="ECO:0000313" key="3">
    <source>
        <dbReference type="Proteomes" id="UP000256645"/>
    </source>
</evidence>
<accession>A0A3D8RBM9</accession>